<dbReference type="GO" id="GO:0000981">
    <property type="term" value="F:DNA-binding transcription factor activity, RNA polymerase II-specific"/>
    <property type="evidence" value="ECO:0007669"/>
    <property type="project" value="InterPro"/>
</dbReference>
<dbReference type="PROSITE" id="PS00463">
    <property type="entry name" value="ZN2_CY6_FUNGAL_1"/>
    <property type="match status" value="1"/>
</dbReference>
<dbReference type="SMART" id="SM00906">
    <property type="entry name" value="Fungal_trans"/>
    <property type="match status" value="1"/>
</dbReference>
<name>A0A9W9PG12_9EURO</name>
<dbReference type="OrthoDB" id="3362851at2759"/>
<keyword evidence="9" id="KW-1185">Reference proteome</keyword>
<dbReference type="InterPro" id="IPR001138">
    <property type="entry name" value="Zn2Cys6_DnaBD"/>
</dbReference>
<reference evidence="8" key="2">
    <citation type="journal article" date="2023" name="IMA Fungus">
        <title>Comparative genomic study of the Penicillium genus elucidates a diverse pangenome and 15 lateral gene transfer events.</title>
        <authorList>
            <person name="Petersen C."/>
            <person name="Sorensen T."/>
            <person name="Nielsen M.R."/>
            <person name="Sondergaard T.E."/>
            <person name="Sorensen J.L."/>
            <person name="Fitzpatrick D.A."/>
            <person name="Frisvad J.C."/>
            <person name="Nielsen K.L."/>
        </authorList>
    </citation>
    <scope>NUCLEOTIDE SEQUENCE</scope>
    <source>
        <strain evidence="8">IBT 19713</strain>
    </source>
</reference>
<keyword evidence="3" id="KW-0238">DNA-binding</keyword>
<organism evidence="8 9">
    <name type="scientific">Penicillium chermesinum</name>
    <dbReference type="NCBI Taxonomy" id="63820"/>
    <lineage>
        <taxon>Eukaryota</taxon>
        <taxon>Fungi</taxon>
        <taxon>Dikarya</taxon>
        <taxon>Ascomycota</taxon>
        <taxon>Pezizomycotina</taxon>
        <taxon>Eurotiomycetes</taxon>
        <taxon>Eurotiomycetidae</taxon>
        <taxon>Eurotiales</taxon>
        <taxon>Aspergillaceae</taxon>
        <taxon>Penicillium</taxon>
    </lineage>
</organism>
<dbReference type="SUPFAM" id="SSF57701">
    <property type="entry name" value="Zn2/Cys6 DNA-binding domain"/>
    <property type="match status" value="1"/>
</dbReference>
<dbReference type="GO" id="GO:0000435">
    <property type="term" value="P:positive regulation of transcription from RNA polymerase II promoter by galactose"/>
    <property type="evidence" value="ECO:0007669"/>
    <property type="project" value="TreeGrafter"/>
</dbReference>
<keyword evidence="4" id="KW-0804">Transcription</keyword>
<keyword evidence="5" id="KW-0539">Nucleus</keyword>
<evidence type="ECO:0000256" key="1">
    <source>
        <dbReference type="ARBA" id="ARBA00022723"/>
    </source>
</evidence>
<dbReference type="EMBL" id="JAPQKS010000002">
    <property type="protein sequence ID" value="KAJ5246050.1"/>
    <property type="molecule type" value="Genomic_DNA"/>
</dbReference>
<dbReference type="PANTHER" id="PTHR47424:SF5">
    <property type="entry name" value="ZN(II)2CYS6 TRANSCRIPTION FACTOR (EUROFUNG)"/>
    <property type="match status" value="1"/>
</dbReference>
<keyword evidence="2" id="KW-0805">Transcription regulation</keyword>
<keyword evidence="1" id="KW-0479">Metal-binding</keyword>
<dbReference type="InterPro" id="IPR051127">
    <property type="entry name" value="Fungal_SecMet_Regulators"/>
</dbReference>
<dbReference type="GO" id="GO:0006351">
    <property type="term" value="P:DNA-templated transcription"/>
    <property type="evidence" value="ECO:0007669"/>
    <property type="project" value="InterPro"/>
</dbReference>
<gene>
    <name evidence="8" type="ORF">N7468_001033</name>
</gene>
<proteinExistence type="predicted"/>
<protein>
    <recommendedName>
        <fullName evidence="7">Zn(2)-C6 fungal-type domain-containing protein</fullName>
    </recommendedName>
</protein>
<comment type="caution">
    <text evidence="8">The sequence shown here is derived from an EMBL/GenBank/DDBJ whole genome shotgun (WGS) entry which is preliminary data.</text>
</comment>
<dbReference type="Proteomes" id="UP001150941">
    <property type="component" value="Unassembled WGS sequence"/>
</dbReference>
<evidence type="ECO:0000256" key="6">
    <source>
        <dbReference type="SAM" id="MobiDB-lite"/>
    </source>
</evidence>
<dbReference type="InterPro" id="IPR036864">
    <property type="entry name" value="Zn2-C6_fun-type_DNA-bd_sf"/>
</dbReference>
<dbReference type="PROSITE" id="PS50048">
    <property type="entry name" value="ZN2_CY6_FUNGAL_2"/>
    <property type="match status" value="1"/>
</dbReference>
<dbReference type="AlphaFoldDB" id="A0A9W9PG12"/>
<evidence type="ECO:0000256" key="2">
    <source>
        <dbReference type="ARBA" id="ARBA00023015"/>
    </source>
</evidence>
<dbReference type="GO" id="GO:0000978">
    <property type="term" value="F:RNA polymerase II cis-regulatory region sequence-specific DNA binding"/>
    <property type="evidence" value="ECO:0007669"/>
    <property type="project" value="TreeGrafter"/>
</dbReference>
<feature type="domain" description="Zn(2)-C6 fungal-type" evidence="7">
    <location>
        <begin position="28"/>
        <end position="57"/>
    </location>
</feature>
<dbReference type="RefSeq" id="XP_058333471.1">
    <property type="nucleotide sequence ID" value="XM_058470330.1"/>
</dbReference>
<dbReference type="PANTHER" id="PTHR47424">
    <property type="entry name" value="REGULATORY PROTEIN GAL4"/>
    <property type="match status" value="1"/>
</dbReference>
<evidence type="ECO:0000256" key="3">
    <source>
        <dbReference type="ARBA" id="ARBA00023125"/>
    </source>
</evidence>
<evidence type="ECO:0000313" key="9">
    <source>
        <dbReference type="Proteomes" id="UP001150941"/>
    </source>
</evidence>
<dbReference type="SMART" id="SM00066">
    <property type="entry name" value="GAL4"/>
    <property type="match status" value="1"/>
</dbReference>
<dbReference type="Pfam" id="PF00172">
    <property type="entry name" value="Zn_clus"/>
    <property type="match status" value="1"/>
</dbReference>
<dbReference type="Gene3D" id="4.10.240.10">
    <property type="entry name" value="Zn(2)-C6 fungal-type DNA-binding domain"/>
    <property type="match status" value="1"/>
</dbReference>
<dbReference type="GO" id="GO:0008270">
    <property type="term" value="F:zinc ion binding"/>
    <property type="evidence" value="ECO:0007669"/>
    <property type="project" value="InterPro"/>
</dbReference>
<evidence type="ECO:0000256" key="5">
    <source>
        <dbReference type="ARBA" id="ARBA00023242"/>
    </source>
</evidence>
<evidence type="ECO:0000313" key="8">
    <source>
        <dbReference type="EMBL" id="KAJ5246050.1"/>
    </source>
</evidence>
<evidence type="ECO:0000256" key="4">
    <source>
        <dbReference type="ARBA" id="ARBA00023163"/>
    </source>
</evidence>
<dbReference type="GeneID" id="83197633"/>
<feature type="region of interest" description="Disordered" evidence="6">
    <location>
        <begin position="1"/>
        <end position="20"/>
    </location>
</feature>
<dbReference type="CDD" id="cd00067">
    <property type="entry name" value="GAL4"/>
    <property type="match status" value="1"/>
</dbReference>
<reference evidence="8" key="1">
    <citation type="submission" date="2022-11" db="EMBL/GenBank/DDBJ databases">
        <authorList>
            <person name="Petersen C."/>
        </authorList>
    </citation>
    <scope>NUCLEOTIDE SEQUENCE</scope>
    <source>
        <strain evidence="8">IBT 19713</strain>
    </source>
</reference>
<accession>A0A9W9PG12</accession>
<dbReference type="CDD" id="cd12148">
    <property type="entry name" value="fungal_TF_MHR"/>
    <property type="match status" value="1"/>
</dbReference>
<evidence type="ECO:0000259" key="7">
    <source>
        <dbReference type="PROSITE" id="PS50048"/>
    </source>
</evidence>
<dbReference type="GO" id="GO:0005634">
    <property type="term" value="C:nucleus"/>
    <property type="evidence" value="ECO:0007669"/>
    <property type="project" value="TreeGrafter"/>
</dbReference>
<dbReference type="Pfam" id="PF04082">
    <property type="entry name" value="Fungal_trans"/>
    <property type="match status" value="1"/>
</dbReference>
<sequence>MFNTFVGIKPSDSSRDPSQRRRSIVSKACVECRRRKTKCVGTQPCTGCLACKVECVFRNIDGEAESKAPNHCPTDSGIELTSNRSQKLLNSHLNNAPKDDYKAVVDLLFPITPIQSLKGLSREALLERAKAECDFSPVTSNGSSSVASPDIILGPRSLPDVETNSRLQKLQCRDSANVFEWDETCPWSRPCGEDDVNALALSQDRKSSFVGISSVAAAVRALASNIPIQIDEKPDFSRSALEKPVPIMATSPYSRISSYREEQRLIDAYFAEIHVFAPIIHEPSFRNKYLTSRDEDDRSWLALLNMVLALGSVASCPGDSTQDCEYYHRAQQNLSLESFGNGRLETLQALVLMGGQYLHYRNRPNMASAIIGACYRIAGGLGLHLRHEQDSTGPSGLQDEVNRRNWWTIYVLDTWGSVTLGRPSAAIGSVIDPPRNVLDDHRGELLPTEPTVLSPLIHNIDLCKIINHIHDRFLVHSVLDYDEICYFDNLLISWFKALPSFLRMPDPNAADLQDARLVLKWRYQNIRFLLYRPVLLDTVIRKVPFDSLTALEKLLVSKCREIAAESIVSIQTEWRPTKICCWNSLWFLFQACLIPLMALAVEPTESPGYQSWYHQVQLGIAVCDEMSQFSPVGSRTKNFLEKLFVAVIESTSSQSQYHINAEGQMSWDAIMGFLNGPAEWDHADGNTFFAQLDQAGASYIDDPVFLHSYQPY</sequence>
<dbReference type="InterPro" id="IPR007219">
    <property type="entry name" value="XnlR_reg_dom"/>
</dbReference>